<dbReference type="AlphaFoldDB" id="A0A135NKF1"/>
<evidence type="ECO:0000313" key="4">
    <source>
        <dbReference type="Proteomes" id="UP000541770"/>
    </source>
</evidence>
<comment type="caution">
    <text evidence="3">The sequence shown here is derived from an EMBL/GenBank/DDBJ whole genome shotgun (WGS) entry which is preliminary data.</text>
</comment>
<sequence>MISKRLGLMALTLCLGVSGCSSVLTSTRNSPIEDDRGTRTIGSKIDDSLIETKVSVNIAKANPELDKGSHIVVSSYNGVVLLAGQTPRADLKSLAEQTAGQVQRVKKVHNELQVMQPSSILARNNDAWLTTKIKTQMLTDESVPSSRIKVITENGIVYLLGLVRQQEANAATNVVQGVSGVQKIVKLFEYID</sequence>
<dbReference type="InterPro" id="IPR051686">
    <property type="entry name" value="Lipoprotein_DolP"/>
</dbReference>
<feature type="domain" description="BON" evidence="2">
    <location>
        <begin position="46"/>
        <end position="116"/>
    </location>
</feature>
<keyword evidence="1" id="KW-0732">Signal</keyword>
<dbReference type="RefSeq" id="WP_062364064.1">
    <property type="nucleotide sequence ID" value="NZ_BQIL01000033.1"/>
</dbReference>
<dbReference type="PROSITE" id="PS50914">
    <property type="entry name" value="BON"/>
    <property type="match status" value="2"/>
</dbReference>
<reference evidence="3 4" key="1">
    <citation type="submission" date="2020-07" db="EMBL/GenBank/DDBJ databases">
        <title>Diversity of carbapenemase encoding genes among Pseudomonas putida group clinical isolates in a tertiary Brazilian hospital.</title>
        <authorList>
            <person name="Alberto-Lei F."/>
            <person name="Nodari C.S."/>
            <person name="Streling A.P."/>
            <person name="Paulino J.T."/>
            <person name="Bessa-Neto F.O."/>
            <person name="Cayo R."/>
            <person name="Gales A.C."/>
        </authorList>
    </citation>
    <scope>NUCLEOTIDE SEQUENCE [LARGE SCALE GENOMIC DNA]</scope>
    <source>
        <strain evidence="3 4">14802</strain>
    </source>
</reference>
<evidence type="ECO:0000313" key="3">
    <source>
        <dbReference type="EMBL" id="MBA6064121.1"/>
    </source>
</evidence>
<proteinExistence type="predicted"/>
<name>A0A135NKF1_9PSED</name>
<evidence type="ECO:0000259" key="2">
    <source>
        <dbReference type="PROSITE" id="PS50914"/>
    </source>
</evidence>
<dbReference type="GeneID" id="58770020"/>
<dbReference type="EMBL" id="JACGDE010000002">
    <property type="protein sequence ID" value="MBA6064121.1"/>
    <property type="molecule type" value="Genomic_DNA"/>
</dbReference>
<dbReference type="InterPro" id="IPR007055">
    <property type="entry name" value="BON_dom"/>
</dbReference>
<organism evidence="3 4">
    <name type="scientific">Pseudomonas mosselii</name>
    <dbReference type="NCBI Taxonomy" id="78327"/>
    <lineage>
        <taxon>Bacteria</taxon>
        <taxon>Pseudomonadati</taxon>
        <taxon>Pseudomonadota</taxon>
        <taxon>Gammaproteobacteria</taxon>
        <taxon>Pseudomonadales</taxon>
        <taxon>Pseudomonadaceae</taxon>
        <taxon>Pseudomonas</taxon>
    </lineage>
</organism>
<dbReference type="PANTHER" id="PTHR34606:SF4">
    <property type="entry name" value="OUTER MEMBRANE LIPOPROTEIN DOLP"/>
    <property type="match status" value="1"/>
</dbReference>
<dbReference type="PANTHER" id="PTHR34606">
    <property type="entry name" value="BON DOMAIN-CONTAINING PROTEIN"/>
    <property type="match status" value="1"/>
</dbReference>
<dbReference type="SMART" id="SM00749">
    <property type="entry name" value="BON"/>
    <property type="match status" value="2"/>
</dbReference>
<evidence type="ECO:0000256" key="1">
    <source>
        <dbReference type="ARBA" id="ARBA00022729"/>
    </source>
</evidence>
<dbReference type="InterPro" id="IPR014004">
    <property type="entry name" value="Transpt-assoc_nodulatn_dom_bac"/>
</dbReference>
<dbReference type="KEGG" id="pmol:CLJ08_17670"/>
<accession>A0A135NKF1</accession>
<protein>
    <submittedName>
        <fullName evidence="3">BON domain-containing protein</fullName>
    </submittedName>
</protein>
<dbReference type="PROSITE" id="PS51257">
    <property type="entry name" value="PROKAR_LIPOPROTEIN"/>
    <property type="match status" value="1"/>
</dbReference>
<feature type="domain" description="BON" evidence="2">
    <location>
        <begin position="125"/>
        <end position="192"/>
    </location>
</feature>
<dbReference type="Gene3D" id="3.30.1340.30">
    <property type="match status" value="1"/>
</dbReference>
<dbReference type="STRING" id="1388763.O165_028535"/>
<dbReference type="Proteomes" id="UP000541770">
    <property type="component" value="Unassembled WGS sequence"/>
</dbReference>
<gene>
    <name evidence="3" type="ORF">H4C75_05025</name>
</gene>
<dbReference type="Pfam" id="PF04972">
    <property type="entry name" value="BON"/>
    <property type="match status" value="2"/>
</dbReference>